<keyword evidence="2" id="KW-0677">Repeat</keyword>
<feature type="compositionally biased region" description="Low complexity" evidence="6">
    <location>
        <begin position="746"/>
        <end position="758"/>
    </location>
</feature>
<feature type="repeat" description="PPR" evidence="5">
    <location>
        <begin position="1014"/>
        <end position="1048"/>
    </location>
</feature>
<dbReference type="Proteomes" id="UP001151582">
    <property type="component" value="Unassembled WGS sequence"/>
</dbReference>
<dbReference type="EMBL" id="JANBQB010000776">
    <property type="protein sequence ID" value="KAJ1973681.1"/>
    <property type="molecule type" value="Genomic_DNA"/>
</dbReference>
<feature type="region of interest" description="Disordered" evidence="6">
    <location>
        <begin position="1492"/>
        <end position="1511"/>
    </location>
</feature>
<feature type="compositionally biased region" description="Low complexity" evidence="6">
    <location>
        <begin position="1596"/>
        <end position="1609"/>
    </location>
</feature>
<feature type="compositionally biased region" description="Polar residues" evidence="6">
    <location>
        <begin position="1453"/>
        <end position="1464"/>
    </location>
</feature>
<reference evidence="7" key="1">
    <citation type="submission" date="2022-07" db="EMBL/GenBank/DDBJ databases">
        <title>Phylogenomic reconstructions and comparative analyses of Kickxellomycotina fungi.</title>
        <authorList>
            <person name="Reynolds N.K."/>
            <person name="Stajich J.E."/>
            <person name="Barry K."/>
            <person name="Grigoriev I.V."/>
            <person name="Crous P."/>
            <person name="Smith M.E."/>
        </authorList>
    </citation>
    <scope>NUCLEOTIDE SEQUENCE</scope>
    <source>
        <strain evidence="7">RSA 567</strain>
    </source>
</reference>
<organism evidence="7 8">
    <name type="scientific">Dimargaris verticillata</name>
    <dbReference type="NCBI Taxonomy" id="2761393"/>
    <lineage>
        <taxon>Eukaryota</taxon>
        <taxon>Fungi</taxon>
        <taxon>Fungi incertae sedis</taxon>
        <taxon>Zoopagomycota</taxon>
        <taxon>Kickxellomycotina</taxon>
        <taxon>Dimargaritomycetes</taxon>
        <taxon>Dimargaritales</taxon>
        <taxon>Dimargaritaceae</taxon>
        <taxon>Dimargaris</taxon>
    </lineage>
</organism>
<evidence type="ECO:0000256" key="2">
    <source>
        <dbReference type="ARBA" id="ARBA00022737"/>
    </source>
</evidence>
<comment type="function">
    <text evidence="3">Regulates mitochondrial small subunit maturation by controlling 15S rRNA 5'-end processing. Localizes to the 5' precursor of the 15S rRNA in a position that is subsequently occupied by mS47 in the mature yeast mtSSU. Uses structure and sequence-specific RNA recognition, binding to a single-stranded region of the precursor and specifically recognizing bases -6 to -1. The exchange of Ccm1 for mS47 is coupled to the irreversible removal of precursor rRNA that is accompanied by conformational changes of the mitoribosomal proteins uS5m and mS26. These conformational changes signal completion of 5'-end rRNA processing through protection of the mature 5'-end of the 15S rRNA and stabilization of mS47. The removal of the 5' precursor together with the dissociation of Ccm1 may be catalyzed by the 5'-3' exoribonuclease Pet127. Involved in the specific removal of group I introns in mitochondrial encoded transcripts.</text>
</comment>
<feature type="repeat" description="PPR" evidence="5">
    <location>
        <begin position="1084"/>
        <end position="1118"/>
    </location>
</feature>
<evidence type="ECO:0008006" key="9">
    <source>
        <dbReference type="Google" id="ProtNLM"/>
    </source>
</evidence>
<evidence type="ECO:0000313" key="8">
    <source>
        <dbReference type="Proteomes" id="UP001151582"/>
    </source>
</evidence>
<feature type="non-terminal residue" evidence="7">
    <location>
        <position position="1"/>
    </location>
</feature>
<dbReference type="OrthoDB" id="185373at2759"/>
<evidence type="ECO:0000256" key="4">
    <source>
        <dbReference type="ARBA" id="ARBA00044511"/>
    </source>
</evidence>
<dbReference type="InterPro" id="IPR002885">
    <property type="entry name" value="PPR_rpt"/>
</dbReference>
<feature type="region of interest" description="Disordered" evidence="6">
    <location>
        <begin position="739"/>
        <end position="760"/>
    </location>
</feature>
<sequence length="1719" mass="193332">AQPADTAVLFVAAKDAAPLANADLMKSLVVDVLLDLGTLATQAATDAKVLITTPFGQAEHLGSLVELDVAKVDRVLDTPNEPTLPTLALTSHGYPALEDWFMALATDPTLATRLTNQPAAQWSWLQPQIQSLARAGPAPLVARIQDLFPEQLASTIALTSGWALRFTSALLALSKHCADSIPVARMVEYWVHRWQTQWEAATDPLLQTAPTGTSDPAGDRSSGQWHLIDSAMETIDLLVDHDYEALASHAWKTLRRANIMTDPVCQAYVEYWLTKTNKPATTTGPLCTLPRPSLRVLARYWPTTFAPFDSHLIDLLPRTWRDFNSESTTGDFDTWRCAIMHRRAKAPTLVPAVFNQWLDRDQFALCYWLLDQLLSCLNTPDDAIAVWQRIHSDLLSRSAPHADTSEPYSTSKANLPKTSANELFIQCQSQLVTLLIDDPLGTVHQLMALQFHGHWLTRELVDSLLRQCSNLERVLPNVQGKSKDASTVYHRSRGINHFRELARKRIPLLLLLHHLSSTSDTHKSRRSFFLLHWHTVTGLFLSGHDIDYRRMPPVQSLSHPIPLLTKFWQEWHRDHPESHRRLWLTPLAPAMAHGSATAMTKTPLTERCHQLADQVCVYGLTGSPDSVWPAYYDLRQLYHQHWPNIFSGPTDDAIPPLVGWSCVAHSYHMALWCAFYVMRRQPFDATHFRAVLADYLAIAAYQGKLAHKSCELARYFDDWIQDSLVTLAPPRVRASLEILTDDKHQPTQPTNQNNNAPLAPKPPTDALAQMLLNDPVLHPLLRAWILNRWVGMYSDQSTLHKFFTKKPEAIQLKAIFLERVAMYGQDLKIETPLSTAEAIAFGVCLQHLPIHALGWPAYAMAYVAMCCTYHTWLQKGRLRSVKQTSSTPTEHGDQAPFLANEAEMEHFICQALRPPRDHSRDNDTLQPSMPVDVYQLIQRYYLWPINHQPALLTTLAALTHQMLDEHLPLRVPPSTDGPELDTTTQTETVPPDPTALNESNSVSLLTDPTPYGMTIVDVTKVLKALAMNGRMSEALALYSHAVQSGITPTLKTFTVLLRGYTGIGDAQGVNWVLEQLQVHGHPLNCYVYTVMMTYALATKDPESVFNYYQDMKEAGIVPERASLQNALQAITLFTDSAKALEYLRQVLKDIQTVTVVDDTNRGPTPTTWAHQSSDSTTEPNNSFPPPPARCSQQRSAEYDTQYIFPNRAPRVTSSNTALPPPPLLTTAVFNDILQAFVRAHNYEACQTLIHHFLGDTSDPIFHAFRVAPDPRTFALLLRLYLYQQDYAQVKNLLAHDYFQQRADAYYPATYMALFHYYSVHRQLKTAWSYWDKFTHSYLSSPTHPSQQLTDMPAVHRALVSQLRIAPATKLVTPNLLSCFMLYYANQGNLDAVRQLLDLTFWYEGWLPLWPVAQASTHLSHDFSCQPRRWTWADFAACVKQSTVVSPVDGADQDTANVPSGSNSDRGVHHGIDEDHELGDVDPYMTQMLAQSEQAPLPAHTAEDTQTNTQPHAMQPPMPAGLQALPFVNRVPLHPVPRYDARSCQYQLQGAVHVPRRACYAHMHLYTLAIDIYLRQYYSHHHNMVADQSIHAPAQTSSNALSHSAAAKAAPPEKPVVRDPSQGHSSSARPVFALLRPDLDNDPLRAKALALLCHMVDNMYLQATMVAAQRHPSPETVMDRTFLLETDQWPFTMLIQLYSQCGDQGRVTQLYQLMRQVAQA</sequence>
<feature type="region of interest" description="Disordered" evidence="6">
    <location>
        <begin position="1447"/>
        <end position="1470"/>
    </location>
</feature>
<feature type="region of interest" description="Disordered" evidence="6">
    <location>
        <begin position="970"/>
        <end position="1003"/>
    </location>
</feature>
<evidence type="ECO:0000256" key="5">
    <source>
        <dbReference type="PROSITE-ProRule" id="PRU00708"/>
    </source>
</evidence>
<keyword evidence="8" id="KW-1185">Reference proteome</keyword>
<feature type="region of interest" description="Disordered" evidence="6">
    <location>
        <begin position="1158"/>
        <end position="1195"/>
    </location>
</feature>
<dbReference type="InterPro" id="IPR011990">
    <property type="entry name" value="TPR-like_helical_dom_sf"/>
</dbReference>
<comment type="similarity">
    <text evidence="1">Belongs to the CCM1 family.</text>
</comment>
<gene>
    <name evidence="7" type="ORF">H4R34_004990</name>
</gene>
<feature type="compositionally biased region" description="Polar residues" evidence="6">
    <location>
        <begin position="1161"/>
        <end position="1181"/>
    </location>
</feature>
<evidence type="ECO:0000313" key="7">
    <source>
        <dbReference type="EMBL" id="KAJ1973681.1"/>
    </source>
</evidence>
<evidence type="ECO:0000256" key="3">
    <source>
        <dbReference type="ARBA" id="ARBA00044493"/>
    </source>
</evidence>
<accession>A0A9W8AXA6</accession>
<name>A0A9W8AXA6_9FUNG</name>
<proteinExistence type="inferred from homology"/>
<comment type="subunit">
    <text evidence="4">Binds to mitochondrial small subunit 15S rRNA.</text>
</comment>
<comment type="caution">
    <text evidence="7">The sequence shown here is derived from an EMBL/GenBank/DDBJ whole genome shotgun (WGS) entry which is preliminary data.</text>
</comment>
<dbReference type="PANTHER" id="PTHR47447">
    <property type="entry name" value="OS03G0856100 PROTEIN"/>
    <property type="match status" value="1"/>
</dbReference>
<dbReference type="Gene3D" id="1.25.40.10">
    <property type="entry name" value="Tetratricopeptide repeat domain"/>
    <property type="match status" value="1"/>
</dbReference>
<protein>
    <recommendedName>
        <fullName evidence="9">Pentacotripeptide-repeat region of PRORP domain-containing protein</fullName>
    </recommendedName>
</protein>
<evidence type="ECO:0000256" key="6">
    <source>
        <dbReference type="SAM" id="MobiDB-lite"/>
    </source>
</evidence>
<evidence type="ECO:0000256" key="1">
    <source>
        <dbReference type="ARBA" id="ARBA00006192"/>
    </source>
</evidence>
<feature type="region of interest" description="Disordered" evidence="6">
    <location>
        <begin position="1594"/>
        <end position="1626"/>
    </location>
</feature>
<dbReference type="PROSITE" id="PS51375">
    <property type="entry name" value="PPR"/>
    <property type="match status" value="2"/>
</dbReference>
<dbReference type="PANTHER" id="PTHR47447:SF17">
    <property type="entry name" value="OS12G0638900 PROTEIN"/>
    <property type="match status" value="1"/>
</dbReference>